<sequence length="348" mass="39690">MAAEASLQDFLEEATCSICLDYFEDPVLIPKCGHNFCRGCLSRSCGTSESEASCPQCRQTYAPSSVFPNRQLARVAEVARGCSHHPEEEGGSFCPKHREPLKLFCKDHETLICVVCDRSKEHKGHSVIPAEEAFQEYQMKVEDCLKPQKEQKEKTAAYKRDTEQRVQEMLDLIEKVKKNIVAEFRELQLWLEGQEKLLLTKMEETEKDIMARKEKGLAKHMEEVRSLDHLIQEIEEKLQQPASEFLQDIGSILKKFQAKETYENPVDLLVEPKWTIWDCSDVIPLLKSAMKKLRDTLERGPQLQEVNVTLNPDTADPHCLKISEDGKSITGLKGYKHSVLGFQMFSSG</sequence>
<keyword evidence="1" id="KW-0479">Metal-binding</keyword>
<dbReference type="Pfam" id="PF15227">
    <property type="entry name" value="zf-C3HC4_4"/>
    <property type="match status" value="1"/>
</dbReference>
<dbReference type="Pfam" id="PF00643">
    <property type="entry name" value="zf-B_box"/>
    <property type="match status" value="1"/>
</dbReference>
<dbReference type="AlphaFoldDB" id="A0A8C6VBV3"/>
<dbReference type="InterPro" id="IPR000315">
    <property type="entry name" value="Znf_B-box"/>
</dbReference>
<dbReference type="PROSITE" id="PS00518">
    <property type="entry name" value="ZF_RING_1"/>
    <property type="match status" value="1"/>
</dbReference>
<dbReference type="PROSITE" id="PS50089">
    <property type="entry name" value="ZF_RING_2"/>
    <property type="match status" value="1"/>
</dbReference>
<dbReference type="SUPFAM" id="SSF57845">
    <property type="entry name" value="B-box zinc-binding domain"/>
    <property type="match status" value="1"/>
</dbReference>
<evidence type="ECO:0000259" key="5">
    <source>
        <dbReference type="PROSITE" id="PS50089"/>
    </source>
</evidence>
<dbReference type="GO" id="GO:0008270">
    <property type="term" value="F:zinc ion binding"/>
    <property type="evidence" value="ECO:0007669"/>
    <property type="project" value="UniProtKB-KW"/>
</dbReference>
<name>A0A8C6VBV3_NAJNA</name>
<dbReference type="PROSITE" id="PS50119">
    <property type="entry name" value="ZF_BBOX"/>
    <property type="match status" value="1"/>
</dbReference>
<evidence type="ECO:0000256" key="1">
    <source>
        <dbReference type="ARBA" id="ARBA00022723"/>
    </source>
</evidence>
<dbReference type="GeneTree" id="ENSGT01030000234669"/>
<keyword evidence="2 4" id="KW-0863">Zinc-finger</keyword>
<dbReference type="PANTHER" id="PTHR24103">
    <property type="entry name" value="E3 UBIQUITIN-PROTEIN LIGASE TRIM"/>
    <property type="match status" value="1"/>
</dbReference>
<dbReference type="SMART" id="SM00336">
    <property type="entry name" value="BBOX"/>
    <property type="match status" value="1"/>
</dbReference>
<dbReference type="InterPro" id="IPR001841">
    <property type="entry name" value="Znf_RING"/>
</dbReference>
<feature type="domain" description="RING-type" evidence="5">
    <location>
        <begin position="16"/>
        <end position="58"/>
    </location>
</feature>
<dbReference type="SMART" id="SM00184">
    <property type="entry name" value="RING"/>
    <property type="match status" value="1"/>
</dbReference>
<keyword evidence="8" id="KW-1185">Reference proteome</keyword>
<keyword evidence="3" id="KW-0862">Zinc</keyword>
<dbReference type="Ensembl" id="ENSNNAT00000001960.1">
    <property type="protein sequence ID" value="ENSNNAP00000001862.1"/>
    <property type="gene ID" value="ENSNNAG00000001298.1"/>
</dbReference>
<evidence type="ECO:0000313" key="8">
    <source>
        <dbReference type="Proteomes" id="UP000694559"/>
    </source>
</evidence>
<feature type="domain" description="B box-type" evidence="6">
    <location>
        <begin position="89"/>
        <end position="130"/>
    </location>
</feature>
<evidence type="ECO:0008006" key="9">
    <source>
        <dbReference type="Google" id="ProtNLM"/>
    </source>
</evidence>
<organism evidence="7 8">
    <name type="scientific">Naja naja</name>
    <name type="common">Indian cobra</name>
    <dbReference type="NCBI Taxonomy" id="35670"/>
    <lineage>
        <taxon>Eukaryota</taxon>
        <taxon>Metazoa</taxon>
        <taxon>Chordata</taxon>
        <taxon>Craniata</taxon>
        <taxon>Vertebrata</taxon>
        <taxon>Euteleostomi</taxon>
        <taxon>Lepidosauria</taxon>
        <taxon>Squamata</taxon>
        <taxon>Bifurcata</taxon>
        <taxon>Unidentata</taxon>
        <taxon>Episquamata</taxon>
        <taxon>Toxicofera</taxon>
        <taxon>Serpentes</taxon>
        <taxon>Colubroidea</taxon>
        <taxon>Elapidae</taxon>
        <taxon>Elapinae</taxon>
        <taxon>Naja</taxon>
    </lineage>
</organism>
<dbReference type="OrthoDB" id="9049620at2759"/>
<dbReference type="InterPro" id="IPR017907">
    <property type="entry name" value="Znf_RING_CS"/>
</dbReference>
<dbReference type="CDD" id="cd19766">
    <property type="entry name" value="Bbox2_TRIM11_C-IV"/>
    <property type="match status" value="1"/>
</dbReference>
<protein>
    <recommendedName>
        <fullName evidence="9">Zinc finger protein RFP-like</fullName>
    </recommendedName>
</protein>
<evidence type="ECO:0000256" key="4">
    <source>
        <dbReference type="PROSITE-ProRule" id="PRU00024"/>
    </source>
</evidence>
<dbReference type="InterPro" id="IPR050143">
    <property type="entry name" value="TRIM/RBCC"/>
</dbReference>
<evidence type="ECO:0000256" key="2">
    <source>
        <dbReference type="ARBA" id="ARBA00022771"/>
    </source>
</evidence>
<proteinExistence type="predicted"/>
<dbReference type="SUPFAM" id="SSF57850">
    <property type="entry name" value="RING/U-box"/>
    <property type="match status" value="1"/>
</dbReference>
<dbReference type="Gene3D" id="3.30.40.10">
    <property type="entry name" value="Zinc/RING finger domain, C3HC4 (zinc finger)"/>
    <property type="match status" value="1"/>
</dbReference>
<evidence type="ECO:0000256" key="3">
    <source>
        <dbReference type="ARBA" id="ARBA00022833"/>
    </source>
</evidence>
<dbReference type="Gene3D" id="3.30.160.60">
    <property type="entry name" value="Classic Zinc Finger"/>
    <property type="match status" value="1"/>
</dbReference>
<evidence type="ECO:0000259" key="6">
    <source>
        <dbReference type="PROSITE" id="PS50119"/>
    </source>
</evidence>
<evidence type="ECO:0000313" key="7">
    <source>
        <dbReference type="Ensembl" id="ENSNNAP00000001862.1"/>
    </source>
</evidence>
<dbReference type="Proteomes" id="UP000694559">
    <property type="component" value="Unplaced"/>
</dbReference>
<dbReference type="OMA" id="YEEGIWA"/>
<dbReference type="InterPro" id="IPR013083">
    <property type="entry name" value="Znf_RING/FYVE/PHD"/>
</dbReference>
<reference evidence="7" key="1">
    <citation type="submission" date="2025-08" db="UniProtKB">
        <authorList>
            <consortium name="Ensembl"/>
        </authorList>
    </citation>
    <scope>IDENTIFICATION</scope>
</reference>
<accession>A0A8C6VBV3</accession>
<reference evidence="7" key="2">
    <citation type="submission" date="2025-09" db="UniProtKB">
        <authorList>
            <consortium name="Ensembl"/>
        </authorList>
    </citation>
    <scope>IDENTIFICATION</scope>
</reference>